<dbReference type="SUPFAM" id="SSF55282">
    <property type="entry name" value="RL5-like"/>
    <property type="match status" value="1"/>
</dbReference>
<dbReference type="GO" id="GO:0005634">
    <property type="term" value="C:nucleus"/>
    <property type="evidence" value="ECO:0007669"/>
    <property type="project" value="UniProtKB-SubCell"/>
</dbReference>
<evidence type="ECO:0000256" key="2">
    <source>
        <dbReference type="ARBA" id="ARBA00004123"/>
    </source>
</evidence>
<dbReference type="InterPro" id="IPR057266">
    <property type="entry name" value="Ribosomal_uL5_euk/arc-type"/>
</dbReference>
<feature type="domain" description="Large ribosomal subunit protein uL5 N-terminal" evidence="12">
    <location>
        <begin position="78"/>
        <end position="131"/>
    </location>
</feature>
<dbReference type="Pfam" id="PF00281">
    <property type="entry name" value="Ribosomal_L5"/>
    <property type="match status" value="1"/>
</dbReference>
<keyword evidence="6" id="KW-0699">rRNA-binding</keyword>
<name>A0A507EYM9_9FUNG</name>
<dbReference type="GO" id="GO:0005737">
    <property type="term" value="C:cytoplasm"/>
    <property type="evidence" value="ECO:0007669"/>
    <property type="project" value="UniProtKB-SubCell"/>
</dbReference>
<feature type="compositionally biased region" description="Low complexity" evidence="11">
    <location>
        <begin position="14"/>
        <end position="28"/>
    </location>
</feature>
<dbReference type="InterPro" id="IPR022803">
    <property type="entry name" value="Ribosomal_uL5_dom_sf"/>
</dbReference>
<evidence type="ECO:0000256" key="7">
    <source>
        <dbReference type="ARBA" id="ARBA00022884"/>
    </source>
</evidence>
<dbReference type="Pfam" id="PF00673">
    <property type="entry name" value="Ribosomal_L5_C"/>
    <property type="match status" value="1"/>
</dbReference>
<dbReference type="InterPro" id="IPR002132">
    <property type="entry name" value="Ribosomal_uL5"/>
</dbReference>
<comment type="caution">
    <text evidence="14">The sequence shown here is derived from an EMBL/GenBank/DDBJ whole genome shotgun (WGS) entry which is preliminary data.</text>
</comment>
<dbReference type="GO" id="GO:1990904">
    <property type="term" value="C:ribonucleoprotein complex"/>
    <property type="evidence" value="ECO:0007669"/>
    <property type="project" value="UniProtKB-KW"/>
</dbReference>
<evidence type="ECO:0000256" key="6">
    <source>
        <dbReference type="ARBA" id="ARBA00022730"/>
    </source>
</evidence>
<proteinExistence type="inferred from homology"/>
<evidence type="ECO:0000256" key="1">
    <source>
        <dbReference type="ARBA" id="ARBA00004021"/>
    </source>
</evidence>
<reference evidence="14 15" key="1">
    <citation type="journal article" date="2019" name="Sci. Rep.">
        <title>Comparative genomics of chytrid fungi reveal insights into the obligate biotrophic and pathogenic lifestyle of Synchytrium endobioticum.</title>
        <authorList>
            <person name="van de Vossenberg B.T.L.H."/>
            <person name="Warris S."/>
            <person name="Nguyen H.D.T."/>
            <person name="van Gent-Pelzer M.P.E."/>
            <person name="Joly D.L."/>
            <person name="van de Geest H.C."/>
            <person name="Bonants P.J.M."/>
            <person name="Smith D.S."/>
            <person name="Levesque C.A."/>
            <person name="van der Lee T.A.J."/>
        </authorList>
    </citation>
    <scope>NUCLEOTIDE SEQUENCE [LARGE SCALE GENOMIC DNA]</scope>
    <source>
        <strain evidence="14 15">CBS 675.73</strain>
    </source>
</reference>
<dbReference type="STRING" id="246404.A0A507EYM9"/>
<evidence type="ECO:0000313" key="15">
    <source>
        <dbReference type="Proteomes" id="UP000320333"/>
    </source>
</evidence>
<organism evidence="14 15">
    <name type="scientific">Chytriomyces confervae</name>
    <dbReference type="NCBI Taxonomy" id="246404"/>
    <lineage>
        <taxon>Eukaryota</taxon>
        <taxon>Fungi</taxon>
        <taxon>Fungi incertae sedis</taxon>
        <taxon>Chytridiomycota</taxon>
        <taxon>Chytridiomycota incertae sedis</taxon>
        <taxon>Chytridiomycetes</taxon>
        <taxon>Chytridiales</taxon>
        <taxon>Chytriomycetaceae</taxon>
        <taxon>Chytriomyces</taxon>
    </lineage>
</organism>
<dbReference type="AlphaFoldDB" id="A0A507EYM9"/>
<evidence type="ECO:0000259" key="12">
    <source>
        <dbReference type="Pfam" id="PF00281"/>
    </source>
</evidence>
<dbReference type="GO" id="GO:0019843">
    <property type="term" value="F:rRNA binding"/>
    <property type="evidence" value="ECO:0007669"/>
    <property type="project" value="UniProtKB-KW"/>
</dbReference>
<dbReference type="Gene3D" id="3.30.1440.10">
    <property type="match status" value="1"/>
</dbReference>
<dbReference type="PANTHER" id="PTHR11994">
    <property type="entry name" value="60S RIBOSOMAL PROTEIN L11-RELATED"/>
    <property type="match status" value="1"/>
</dbReference>
<dbReference type="OrthoDB" id="1734943at2759"/>
<dbReference type="GO" id="GO:0005840">
    <property type="term" value="C:ribosome"/>
    <property type="evidence" value="ECO:0007669"/>
    <property type="project" value="UniProtKB-KW"/>
</dbReference>
<dbReference type="NCBIfam" id="NF003258">
    <property type="entry name" value="PRK04219.1"/>
    <property type="match status" value="1"/>
</dbReference>
<dbReference type="InterPro" id="IPR031309">
    <property type="entry name" value="Ribosomal_uL5_C"/>
</dbReference>
<comment type="function">
    <text evidence="1">Component of the ribosome, a large ribonucleoprotein complex responsible for the synthesis of proteins in the cell. The small ribosomal subunit (SSU) binds messenger RNAs (mRNAs) and translates the encoded message by selecting cognate aminoacyl-transfer RNA (tRNA) molecules. The large subunit (LSU) contains the ribosomal catalytic site termed the peptidyl transferase center (PTC), which catalyzes the formation of peptide bonds, thereby polymerizing the amino acids delivered by tRNAs into a polypeptide chain. The nascent polypeptides leave the ribosome through a tunnel in the LSU and interact with protein factors that function in enzymatic processing, targeting, and the membrane insertion of nascent chains at the exit of the ribosomal tunnel.</text>
</comment>
<dbReference type="PROSITE" id="PS00358">
    <property type="entry name" value="RIBOSOMAL_L5"/>
    <property type="match status" value="1"/>
</dbReference>
<keyword evidence="8" id="KW-0689">Ribosomal protein</keyword>
<comment type="similarity">
    <text evidence="4">Belongs to the universal ribosomal protein uL5 family.</text>
</comment>
<evidence type="ECO:0000256" key="10">
    <source>
        <dbReference type="ARBA" id="ARBA00023274"/>
    </source>
</evidence>
<evidence type="ECO:0000313" key="14">
    <source>
        <dbReference type="EMBL" id="TPX68480.1"/>
    </source>
</evidence>
<evidence type="ECO:0000259" key="13">
    <source>
        <dbReference type="Pfam" id="PF00673"/>
    </source>
</evidence>
<dbReference type="GO" id="GO:0003735">
    <property type="term" value="F:structural constituent of ribosome"/>
    <property type="evidence" value="ECO:0007669"/>
    <property type="project" value="InterPro"/>
</dbReference>
<dbReference type="InterPro" id="IPR020929">
    <property type="entry name" value="Ribosomal_uL5_CS"/>
</dbReference>
<evidence type="ECO:0000256" key="5">
    <source>
        <dbReference type="ARBA" id="ARBA00022490"/>
    </source>
</evidence>
<evidence type="ECO:0000256" key="11">
    <source>
        <dbReference type="SAM" id="MobiDB-lite"/>
    </source>
</evidence>
<keyword evidence="7" id="KW-0694">RNA-binding</keyword>
<keyword evidence="9" id="KW-0539">Nucleus</keyword>
<feature type="domain" description="Large ribosomal subunit protein uL5 C-terminal" evidence="13">
    <location>
        <begin position="135"/>
        <end position="211"/>
    </location>
</feature>
<accession>A0A507EYM9</accession>
<dbReference type="InterPro" id="IPR031310">
    <property type="entry name" value="Ribosomal_uL5_N"/>
</dbReference>
<protein>
    <recommendedName>
        <fullName evidence="16">50S ribosomal protein L5, chloroplastic</fullName>
    </recommendedName>
</protein>
<dbReference type="Proteomes" id="UP000320333">
    <property type="component" value="Unassembled WGS sequence"/>
</dbReference>
<evidence type="ECO:0000256" key="3">
    <source>
        <dbReference type="ARBA" id="ARBA00004496"/>
    </source>
</evidence>
<keyword evidence="5" id="KW-0963">Cytoplasm</keyword>
<evidence type="ECO:0008006" key="16">
    <source>
        <dbReference type="Google" id="ProtNLM"/>
    </source>
</evidence>
<feature type="region of interest" description="Disordered" evidence="11">
    <location>
        <begin position="1"/>
        <end position="28"/>
    </location>
</feature>
<sequence>MSTPLSPDLHPDSHSPSNPSSASVVHVSSVDGEDRRNWIVSLMGRISKVVRIEINRMPWNTANTRQCPNSMDETKTENVNRELKLEKLCLNICVGESGDRLTRASKVLEQLTGQQPVYSKARYTVRTFGIRRNEKIAVHCTVRGPKAEEILERGLKVKEYELKKSNFSSTGNFGFGIQEHIDLGIKYDPSIGIYGMDFYVVMGRPGNRVARKKAKYGRVGFPHRLTKDETVAWFKKRFDGIVLNK</sequence>
<dbReference type="FunFam" id="3.30.1440.10:FF:000004">
    <property type="entry name" value="60S ribosomal protein L11, putative"/>
    <property type="match status" value="1"/>
</dbReference>
<comment type="subcellular location">
    <subcellularLocation>
        <location evidence="3">Cytoplasm</location>
    </subcellularLocation>
    <subcellularLocation>
        <location evidence="2">Nucleus</location>
    </subcellularLocation>
</comment>
<dbReference type="EMBL" id="QEAP01000352">
    <property type="protein sequence ID" value="TPX68480.1"/>
    <property type="molecule type" value="Genomic_DNA"/>
</dbReference>
<keyword evidence="15" id="KW-1185">Reference proteome</keyword>
<keyword evidence="10" id="KW-0687">Ribonucleoprotein</keyword>
<dbReference type="GO" id="GO:0006412">
    <property type="term" value="P:translation"/>
    <property type="evidence" value="ECO:0007669"/>
    <property type="project" value="InterPro"/>
</dbReference>
<gene>
    <name evidence="14" type="ORF">CcCBS67573_g07149</name>
</gene>
<evidence type="ECO:0000256" key="8">
    <source>
        <dbReference type="ARBA" id="ARBA00022980"/>
    </source>
</evidence>
<evidence type="ECO:0000256" key="9">
    <source>
        <dbReference type="ARBA" id="ARBA00023242"/>
    </source>
</evidence>
<evidence type="ECO:0000256" key="4">
    <source>
        <dbReference type="ARBA" id="ARBA00008553"/>
    </source>
</evidence>